<dbReference type="OrthoDB" id="5242917at2"/>
<evidence type="ECO:0000313" key="8">
    <source>
        <dbReference type="EMBL" id="BAN01377.1"/>
    </source>
</evidence>
<dbReference type="Proteomes" id="UP000011863">
    <property type="component" value="Chromosome"/>
</dbReference>
<dbReference type="GO" id="GO:0046933">
    <property type="term" value="F:proton-transporting ATP synthase activity, rotational mechanism"/>
    <property type="evidence" value="ECO:0007669"/>
    <property type="project" value="UniProtKB-UniRule"/>
</dbReference>
<accession>A0A6C7E2V1</accession>
<evidence type="ECO:0000256" key="4">
    <source>
        <dbReference type="ARBA" id="ARBA00023065"/>
    </source>
</evidence>
<dbReference type="SUPFAM" id="SSF47928">
    <property type="entry name" value="N-terminal domain of the delta subunit of the F1F0-ATP synthase"/>
    <property type="match status" value="1"/>
</dbReference>
<dbReference type="AlphaFoldDB" id="A0A6C7E2V1"/>
<keyword evidence="5 7" id="KW-0472">Membrane</keyword>
<keyword evidence="9" id="KW-1185">Reference proteome</keyword>
<gene>
    <name evidence="7 8" type="primary">atpH</name>
    <name evidence="8" type="ORF">YM304_10630</name>
</gene>
<dbReference type="NCBIfam" id="TIGR01145">
    <property type="entry name" value="ATP_synt_delta"/>
    <property type="match status" value="1"/>
</dbReference>
<keyword evidence="6 7" id="KW-0066">ATP synthesis</keyword>
<dbReference type="InterPro" id="IPR026015">
    <property type="entry name" value="ATP_synth_OSCP/delta_N_sf"/>
</dbReference>
<dbReference type="GO" id="GO:0016787">
    <property type="term" value="F:hydrolase activity"/>
    <property type="evidence" value="ECO:0007669"/>
    <property type="project" value="UniProtKB-KW"/>
</dbReference>
<comment type="similarity">
    <text evidence="7">Belongs to the ATPase delta chain family.</text>
</comment>
<evidence type="ECO:0000256" key="6">
    <source>
        <dbReference type="ARBA" id="ARBA00023310"/>
    </source>
</evidence>
<comment type="function">
    <text evidence="7">This protein is part of the stalk that links CF(0) to CF(1). It either transmits conformational changes from CF(0) to CF(1) or is implicated in proton conduction.</text>
</comment>
<evidence type="ECO:0000256" key="7">
    <source>
        <dbReference type="HAMAP-Rule" id="MF_01416"/>
    </source>
</evidence>
<reference evidence="8 9" key="1">
    <citation type="journal article" date="2013" name="Int. J. Syst. Evol. Microbiol.">
        <title>Ilumatobacter nonamiense sp. nov. and Ilumatobacter coccineum sp. nov., isolated from seashore sand.</title>
        <authorList>
            <person name="Matsumoto A."/>
            <person name="Kasai H."/>
            <person name="Matsuo Y."/>
            <person name="Shizuri Y."/>
            <person name="Ichikawa N."/>
            <person name="Fujita N."/>
            <person name="Omura S."/>
            <person name="Takahashi Y."/>
        </authorList>
    </citation>
    <scope>NUCLEOTIDE SEQUENCE [LARGE SCALE GENOMIC DNA]</scope>
    <source>
        <strain evidence="9">NBRC 103263 / KCTC 29153 / YM16-304</strain>
    </source>
</reference>
<dbReference type="PRINTS" id="PR00125">
    <property type="entry name" value="ATPASEDELTA"/>
</dbReference>
<evidence type="ECO:0000256" key="5">
    <source>
        <dbReference type="ARBA" id="ARBA00023136"/>
    </source>
</evidence>
<evidence type="ECO:0000256" key="1">
    <source>
        <dbReference type="ARBA" id="ARBA00004370"/>
    </source>
</evidence>
<evidence type="ECO:0000256" key="2">
    <source>
        <dbReference type="ARBA" id="ARBA00022448"/>
    </source>
</evidence>
<comment type="subcellular location">
    <subcellularLocation>
        <location evidence="7">Cell membrane</location>
        <topology evidence="7">Peripheral membrane protein</topology>
    </subcellularLocation>
    <subcellularLocation>
        <location evidence="1">Membrane</location>
    </subcellularLocation>
</comment>
<protein>
    <recommendedName>
        <fullName evidence="7">ATP synthase subunit delta</fullName>
    </recommendedName>
    <alternativeName>
        <fullName evidence="7">ATP synthase F(1) sector subunit delta</fullName>
    </alternativeName>
    <alternativeName>
        <fullName evidence="7">F-type ATPase subunit delta</fullName>
        <shortName evidence="7">F-ATPase subunit delta</shortName>
    </alternativeName>
</protein>
<dbReference type="GO" id="GO:0005886">
    <property type="term" value="C:plasma membrane"/>
    <property type="evidence" value="ECO:0007669"/>
    <property type="project" value="UniProtKB-SubCell"/>
</dbReference>
<dbReference type="KEGG" id="aym:YM304_10630"/>
<keyword evidence="8" id="KW-0378">Hydrolase</keyword>
<dbReference type="Pfam" id="PF00213">
    <property type="entry name" value="OSCP"/>
    <property type="match status" value="1"/>
</dbReference>
<organism evidence="8 9">
    <name type="scientific">Ilumatobacter coccineus (strain NBRC 103263 / KCTC 29153 / YM16-304)</name>
    <dbReference type="NCBI Taxonomy" id="1313172"/>
    <lineage>
        <taxon>Bacteria</taxon>
        <taxon>Bacillati</taxon>
        <taxon>Actinomycetota</taxon>
        <taxon>Acidimicrobiia</taxon>
        <taxon>Acidimicrobiales</taxon>
        <taxon>Ilumatobacteraceae</taxon>
        <taxon>Ilumatobacter</taxon>
    </lineage>
</organism>
<comment type="function">
    <text evidence="7">F(1)F(0) ATP synthase produces ATP from ADP in the presence of a proton or sodium gradient. F-type ATPases consist of two structural domains, F(1) containing the extramembraneous catalytic core and F(0) containing the membrane proton channel, linked together by a central stalk and a peripheral stalk. During catalysis, ATP synthesis in the catalytic domain of F(1) is coupled via a rotary mechanism of the central stalk subunits to proton translocation.</text>
</comment>
<name>A0A6C7E2V1_ILUCY</name>
<evidence type="ECO:0000256" key="3">
    <source>
        <dbReference type="ARBA" id="ARBA00022781"/>
    </source>
</evidence>
<keyword evidence="7" id="KW-0139">CF(1)</keyword>
<dbReference type="InterPro" id="IPR000711">
    <property type="entry name" value="ATPase_OSCP/dsu"/>
</dbReference>
<keyword evidence="7" id="KW-1003">Cell membrane</keyword>
<dbReference type="EMBL" id="AP012057">
    <property type="protein sequence ID" value="BAN01377.1"/>
    <property type="molecule type" value="Genomic_DNA"/>
</dbReference>
<keyword evidence="4 7" id="KW-0406">Ion transport</keyword>
<dbReference type="PANTHER" id="PTHR11910">
    <property type="entry name" value="ATP SYNTHASE DELTA CHAIN"/>
    <property type="match status" value="1"/>
</dbReference>
<evidence type="ECO:0000313" key="9">
    <source>
        <dbReference type="Proteomes" id="UP000011863"/>
    </source>
</evidence>
<sequence>MSDARIQGYARALFEVARAEGTLDEVEDELFRFARSYESSDELRSALTDEQIPADKRQAIIEDLLGGKATATTSQLLGMVVGSGRGRDLPAIVDQLVHRASNAKQLDVAQVRTAVALTADQEARLKAALENATGKSLNLKATVDPSVVGGVVAVVGDDVIDDSVRTRIDQLKSRL</sequence>
<dbReference type="Gene3D" id="1.10.520.20">
    <property type="entry name" value="N-terminal domain of the delta subunit of the F1F0-ATP synthase"/>
    <property type="match status" value="1"/>
</dbReference>
<keyword evidence="3 7" id="KW-0375">Hydrogen ion transport</keyword>
<proteinExistence type="inferred from homology"/>
<dbReference type="RefSeq" id="WP_015440624.1">
    <property type="nucleotide sequence ID" value="NC_020520.1"/>
</dbReference>
<dbReference type="GO" id="GO:0045259">
    <property type="term" value="C:proton-transporting ATP synthase complex"/>
    <property type="evidence" value="ECO:0007669"/>
    <property type="project" value="UniProtKB-KW"/>
</dbReference>
<dbReference type="HAMAP" id="MF_01416">
    <property type="entry name" value="ATP_synth_delta_bact"/>
    <property type="match status" value="1"/>
</dbReference>
<keyword evidence="2 7" id="KW-0813">Transport</keyword>